<dbReference type="SUPFAM" id="SSF53098">
    <property type="entry name" value="Ribonuclease H-like"/>
    <property type="match status" value="1"/>
</dbReference>
<dbReference type="PANTHER" id="PTHR11439">
    <property type="entry name" value="GAG-POL-RELATED RETROTRANSPOSON"/>
    <property type="match status" value="1"/>
</dbReference>
<gene>
    <name evidence="5" type="ORF">Tci_045328</name>
</gene>
<feature type="region of interest" description="Disordered" evidence="2">
    <location>
        <begin position="112"/>
        <end position="134"/>
    </location>
</feature>
<dbReference type="GO" id="GO:0003676">
    <property type="term" value="F:nucleic acid binding"/>
    <property type="evidence" value="ECO:0007669"/>
    <property type="project" value="InterPro"/>
</dbReference>
<dbReference type="InterPro" id="IPR036397">
    <property type="entry name" value="RNaseH_sf"/>
</dbReference>
<feature type="compositionally biased region" description="Basic and acidic residues" evidence="2">
    <location>
        <begin position="1214"/>
        <end position="1224"/>
    </location>
</feature>
<feature type="region of interest" description="Disordered" evidence="2">
    <location>
        <begin position="1199"/>
        <end position="1235"/>
    </location>
</feature>
<comment type="caution">
    <text evidence="5">The sequence shown here is derived from an EMBL/GenBank/DDBJ whole genome shotgun (WGS) entry which is preliminary data.</text>
</comment>
<dbReference type="Pfam" id="PF13976">
    <property type="entry name" value="gag_pre-integrs"/>
    <property type="match status" value="1"/>
</dbReference>
<organism evidence="5">
    <name type="scientific">Tanacetum cinerariifolium</name>
    <name type="common">Dalmatian daisy</name>
    <name type="synonym">Chrysanthemum cinerariifolium</name>
    <dbReference type="NCBI Taxonomy" id="118510"/>
    <lineage>
        <taxon>Eukaryota</taxon>
        <taxon>Viridiplantae</taxon>
        <taxon>Streptophyta</taxon>
        <taxon>Embryophyta</taxon>
        <taxon>Tracheophyta</taxon>
        <taxon>Spermatophyta</taxon>
        <taxon>Magnoliopsida</taxon>
        <taxon>eudicotyledons</taxon>
        <taxon>Gunneridae</taxon>
        <taxon>Pentapetalae</taxon>
        <taxon>asterids</taxon>
        <taxon>campanulids</taxon>
        <taxon>Asterales</taxon>
        <taxon>Asteraceae</taxon>
        <taxon>Asteroideae</taxon>
        <taxon>Anthemideae</taxon>
        <taxon>Anthemidinae</taxon>
        <taxon>Tanacetum</taxon>
    </lineage>
</organism>
<dbReference type="EMBL" id="BKCJ010006670">
    <property type="protein sequence ID" value="GEU73350.1"/>
    <property type="molecule type" value="Genomic_DNA"/>
</dbReference>
<dbReference type="Gene3D" id="3.30.420.10">
    <property type="entry name" value="Ribonuclease H-like superfamily/Ribonuclease H"/>
    <property type="match status" value="1"/>
</dbReference>
<feature type="compositionally biased region" description="Acidic residues" evidence="2">
    <location>
        <begin position="1279"/>
        <end position="1296"/>
    </location>
</feature>
<feature type="region of interest" description="Disordered" evidence="2">
    <location>
        <begin position="1596"/>
        <end position="1673"/>
    </location>
</feature>
<evidence type="ECO:0000313" key="5">
    <source>
        <dbReference type="EMBL" id="GEU73350.1"/>
    </source>
</evidence>
<dbReference type="PANTHER" id="PTHR11439:SF483">
    <property type="entry name" value="PEPTIDE SYNTHASE GLIP-LIKE, PUTATIVE (AFU_ORTHOLOGUE AFUA_3G12920)-RELATED"/>
    <property type="match status" value="1"/>
</dbReference>
<feature type="compositionally biased region" description="Basic and acidic residues" evidence="2">
    <location>
        <begin position="1650"/>
        <end position="1664"/>
    </location>
</feature>
<dbReference type="InterPro" id="IPR013103">
    <property type="entry name" value="RVT_2"/>
</dbReference>
<evidence type="ECO:0000256" key="2">
    <source>
        <dbReference type="SAM" id="MobiDB-lite"/>
    </source>
</evidence>
<feature type="compositionally biased region" description="Basic and acidic residues" evidence="2">
    <location>
        <begin position="1269"/>
        <end position="1278"/>
    </location>
</feature>
<protein>
    <submittedName>
        <fullName evidence="5">Copia protein</fullName>
    </submittedName>
</protein>
<dbReference type="InterPro" id="IPR025724">
    <property type="entry name" value="GAG-pre-integrase_dom"/>
</dbReference>
<evidence type="ECO:0000259" key="3">
    <source>
        <dbReference type="Pfam" id="PF07727"/>
    </source>
</evidence>
<feature type="compositionally biased region" description="Polar residues" evidence="2">
    <location>
        <begin position="112"/>
        <end position="128"/>
    </location>
</feature>
<feature type="domain" description="Reverse transcriptase Ty1/copia-type" evidence="3">
    <location>
        <begin position="751"/>
        <end position="863"/>
    </location>
</feature>
<accession>A0A6L2MHY8</accession>
<dbReference type="InterPro" id="IPR012337">
    <property type="entry name" value="RNaseH-like_sf"/>
</dbReference>
<feature type="coiled-coil region" evidence="1">
    <location>
        <begin position="193"/>
        <end position="227"/>
    </location>
</feature>
<feature type="region of interest" description="Disordered" evidence="2">
    <location>
        <begin position="1268"/>
        <end position="1337"/>
    </location>
</feature>
<dbReference type="CDD" id="cd09272">
    <property type="entry name" value="RNase_HI_RT_Ty1"/>
    <property type="match status" value="1"/>
</dbReference>
<dbReference type="Pfam" id="PF07727">
    <property type="entry name" value="RVT_2"/>
    <property type="match status" value="1"/>
</dbReference>
<feature type="domain" description="GAG-pre-integrase" evidence="4">
    <location>
        <begin position="467"/>
        <end position="539"/>
    </location>
</feature>
<feature type="compositionally biased region" description="Polar residues" evidence="2">
    <location>
        <begin position="1628"/>
        <end position="1637"/>
    </location>
</feature>
<sequence>MNIYNMKIEQFQVNTKFLNSLPPELSKFVIDVKLVKDLHTTNFDQLCAYLEQHELHANEVRLLRERNQDPLAFIANQQMTPPHFNTYQDDPIACLNKAMDFLTVVASSRFPSTNNQLRTSSNPRNHATIQDDKDEEQLELLADPGVPDGQAVQTIIPNNVAFQTEDLDTYDSDCDDISNAKEVLIDNISNYGSDVISEEKIALKEQVDSLEKNLLKQIKEKECLLQTLTAFKSESKEKEDKYMENKIDFKKKIKELDNVLFKVGQSAQMVHVLTKPQAFYDNIHKQALGYQNPFHLKKAQRIKPTLYDGIVMSDKHIAMPVIDDEETLILEEEKNEDLKVQIQDKVFVITSLKNDLRRIKGKEIADIGAQKPSANTIVPKMFKLDLEPLAPCLLQNKEAHIDYLKLCDYQLGNVTISRVYYVEGLGHNLFSIGQFCNADLVVAFQKNTCFIRNLEGVDLIFGSYDINLYTISLDDMLKTSSICILSKASKTKSWLWHHRLSHLNFGTLNKLAKDGLARGIPRLKFLKDHLCSACVLGKSKKSSHQPKAEHINQEKLYLLYMDLCGPMRVASINGKRISHQTSVARTPQQNGVVERQNRTLVEAAHTIDDWDHLFQPMFDEYFTPPSIVVSPVLVVAAPRAVDLADSLVSTLIDQDAPSASIPSIQKQEHSLRISQCFKETPKTPTFHNDPLNESLHEDSTSQGSSLNVLQIQTLFKHLGRWIKDHLIANMIGDPSRSVSTRKQLKTDAILEVWELVQCQDKVMLIKLKWIYKLKTDEFGEVLKNKARLVAQGFRQEEGIDFEESFAPVARIEAICIFVANAAHKNMTSFQIDVKTTFLNGELKEEVYVSQPEGYVDQDNPSHVDSVDTPMVEKSKLDEDLQGKPVDTKLYCGMIGSLMYLTSSRPDLIYAVCLCARYQAKPIEKHLNAVKRIFLYLKGTIKMGLWYSKDTSMSLTAYADVDHAGCQDTRRSTSGSAQFLSDKLLTDYGFQFNKIPLYCDNKSAIALCCNNDQHLRAKHIDVRYHFIKEQVKNGIVELYFVRTEYQLADIFTKPLPREKFNFLIEKLEEDVLSFIKELGYSGSCEMLSTIRTDQMHQPWRTFDAAMYNQMNVDYVALLWEDFMYQADNKKISSARKEHMPYPRFTKVIINHFIFKDNTISMRNRINLYTVRDDTLLAYKTYIDYATRKVPPKKARNFKKLASPKLKTVPLSPKEPTQKDTLDKSVSKKKTPAKADSGKGIELLSDAALLEDAQLKKTLRKSKRETHKLKRLSEDERDDVHEEDDNDDDDGNDDDSGNDDSGGNDAQDSERTNSDDDENPSFTLKDYQEEEQDEEYVHTPEKENLRMNKICMKKKTMMSQRSYQQNASHESGFVHEEEDAHVTLTTVHDKTEGPLQSFSVSSDFISKLLNLDDPSPDINSLMNTSTVPPPPSLVNPSPRLTTIPQQQTPDFTTTTINPTMSLPEIPNFASLFQFDQRVSTLETKVFEFNQTSQFAKAVSLILGIVDNYLAFKLKEEVNMAVQLQSNKLREEDQAENQEFLNQVDSTMKAIIKEQVKAQVSKIIPHIEKNLYNALVESYNTDKHILSSYGDVVTLKRGRDDQDKDIDPSAGLEWGTKRRKSKEPEFEAANTEMQQDQGNESGHIDDQPNNEAAPKHDWFKKPDKPLTPDRVWNKSKSVDFRPPQKWISTIAKARQPPRMFDELIGTTIDFSAYVMNRLKIDNLTQEILVGRGFNLLKGTCKSFTELEYHFEECYKAVNNKLDWNNTKGHAYPFNLSKPLPLTEDQGRQVETANYFINNDLEYLKEGCSSSKYTTSTTRTKDAKYDNIEGTYHWGPKRQRFYAYACHWKSPHDVYSKRRIIAVTSVKVMRWYDYRYLEEIVVQRDDNVRYKFKEGDFPRLNLCDIEDVLLILVQKKLSSLDIDDRYDLGVALRMFTRRIIILHRVEDLQIGVESYQKKLNITRPETFRSDIPNMISYTAYKNPQGIIYQDKF</sequence>
<reference evidence="5" key="1">
    <citation type="journal article" date="2019" name="Sci. Rep.">
        <title>Draft genome of Tanacetum cinerariifolium, the natural source of mosquito coil.</title>
        <authorList>
            <person name="Yamashiro T."/>
            <person name="Shiraishi A."/>
            <person name="Satake H."/>
            <person name="Nakayama K."/>
        </authorList>
    </citation>
    <scope>NUCLEOTIDE SEQUENCE</scope>
</reference>
<evidence type="ECO:0000259" key="4">
    <source>
        <dbReference type="Pfam" id="PF13976"/>
    </source>
</evidence>
<name>A0A6L2MHY8_TANCI</name>
<keyword evidence="1" id="KW-0175">Coiled coil</keyword>
<evidence type="ECO:0000256" key="1">
    <source>
        <dbReference type="SAM" id="Coils"/>
    </source>
</evidence>
<proteinExistence type="predicted"/>